<sequence length="73" mass="8043">MLQCDVEASVLLPLGTADFGTSKDGGRNRVTFLWASDEIHSFLTLFKLVRGRLCTEGLSCNLAAVFPFMSYPK</sequence>
<proteinExistence type="predicted"/>
<organism evidence="1">
    <name type="scientific">Anguilla anguilla</name>
    <name type="common">European freshwater eel</name>
    <name type="synonym">Muraena anguilla</name>
    <dbReference type="NCBI Taxonomy" id="7936"/>
    <lineage>
        <taxon>Eukaryota</taxon>
        <taxon>Metazoa</taxon>
        <taxon>Chordata</taxon>
        <taxon>Craniata</taxon>
        <taxon>Vertebrata</taxon>
        <taxon>Euteleostomi</taxon>
        <taxon>Actinopterygii</taxon>
        <taxon>Neopterygii</taxon>
        <taxon>Teleostei</taxon>
        <taxon>Anguilliformes</taxon>
        <taxon>Anguillidae</taxon>
        <taxon>Anguilla</taxon>
    </lineage>
</organism>
<dbReference type="AlphaFoldDB" id="A0A0E9UVX5"/>
<evidence type="ECO:0000313" key="1">
    <source>
        <dbReference type="EMBL" id="JAH70034.1"/>
    </source>
</evidence>
<accession>A0A0E9UVX5</accession>
<name>A0A0E9UVX5_ANGAN</name>
<reference evidence="1" key="1">
    <citation type="submission" date="2014-11" db="EMBL/GenBank/DDBJ databases">
        <authorList>
            <person name="Amaro Gonzalez C."/>
        </authorList>
    </citation>
    <scope>NUCLEOTIDE SEQUENCE</scope>
</reference>
<protein>
    <submittedName>
        <fullName evidence="1">Uncharacterized protein</fullName>
    </submittedName>
</protein>
<reference evidence="1" key="2">
    <citation type="journal article" date="2015" name="Fish Shellfish Immunol.">
        <title>Early steps in the European eel (Anguilla anguilla)-Vibrio vulnificus interaction in the gills: Role of the RtxA13 toxin.</title>
        <authorList>
            <person name="Callol A."/>
            <person name="Pajuelo D."/>
            <person name="Ebbesson L."/>
            <person name="Teles M."/>
            <person name="MacKenzie S."/>
            <person name="Amaro C."/>
        </authorList>
    </citation>
    <scope>NUCLEOTIDE SEQUENCE</scope>
</reference>
<dbReference type="EMBL" id="GBXM01038543">
    <property type="protein sequence ID" value="JAH70034.1"/>
    <property type="molecule type" value="Transcribed_RNA"/>
</dbReference>